<keyword evidence="1" id="KW-0732">Signal</keyword>
<dbReference type="PANTHER" id="PTHR12956:SF17">
    <property type="entry name" value="OS01G0749100 PROTEIN"/>
    <property type="match status" value="1"/>
</dbReference>
<dbReference type="Proteomes" id="UP001190700">
    <property type="component" value="Unassembled WGS sequence"/>
</dbReference>
<evidence type="ECO:0000313" key="4">
    <source>
        <dbReference type="Proteomes" id="UP001190700"/>
    </source>
</evidence>
<name>A0AAE0BL69_9CHLO</name>
<protein>
    <recommendedName>
        <fullName evidence="2">TOD1/MUCI70 glycosyltransferase-like domain-containing protein</fullName>
    </recommendedName>
</protein>
<dbReference type="AlphaFoldDB" id="A0AAE0BL69"/>
<proteinExistence type="predicted"/>
<comment type="caution">
    <text evidence="3">The sequence shown here is derived from an EMBL/GenBank/DDBJ whole genome shotgun (WGS) entry which is preliminary data.</text>
</comment>
<evidence type="ECO:0000313" key="3">
    <source>
        <dbReference type="EMBL" id="KAK3238517.1"/>
    </source>
</evidence>
<dbReference type="InterPro" id="IPR006852">
    <property type="entry name" value="TOD1_MUCI70"/>
</dbReference>
<feature type="chain" id="PRO_5042280450" description="TOD1/MUCI70 glycosyltransferase-like domain-containing protein" evidence="1">
    <location>
        <begin position="31"/>
        <end position="506"/>
    </location>
</feature>
<dbReference type="InterPro" id="IPR048354">
    <property type="entry name" value="TOD1_MUCI70_glycTrfase_dom"/>
</dbReference>
<feature type="signal peptide" evidence="1">
    <location>
        <begin position="1"/>
        <end position="30"/>
    </location>
</feature>
<dbReference type="PANTHER" id="PTHR12956">
    <property type="entry name" value="ALKALINE CERAMIDASE-RELATED"/>
    <property type="match status" value="1"/>
</dbReference>
<accession>A0AAE0BL69</accession>
<evidence type="ECO:0000256" key="1">
    <source>
        <dbReference type="SAM" id="SignalP"/>
    </source>
</evidence>
<feature type="domain" description="TOD1/MUCI70 glycosyltransferase-like" evidence="2">
    <location>
        <begin position="174"/>
        <end position="447"/>
    </location>
</feature>
<gene>
    <name evidence="3" type="ORF">CYMTET_51478</name>
</gene>
<keyword evidence="4" id="KW-1185">Reference proteome</keyword>
<reference evidence="3 4" key="1">
    <citation type="journal article" date="2015" name="Genome Biol. Evol.">
        <title>Comparative Genomics of a Bacterivorous Green Alga Reveals Evolutionary Causalities and Consequences of Phago-Mixotrophic Mode of Nutrition.</title>
        <authorList>
            <person name="Burns J.A."/>
            <person name="Paasch A."/>
            <person name="Narechania A."/>
            <person name="Kim E."/>
        </authorList>
    </citation>
    <scope>NUCLEOTIDE SEQUENCE [LARGE SCALE GENOMIC DNA]</scope>
    <source>
        <strain evidence="3 4">PLY_AMNH</strain>
    </source>
</reference>
<dbReference type="Pfam" id="PF04765">
    <property type="entry name" value="TOD1_MUCI70"/>
    <property type="match status" value="1"/>
</dbReference>
<sequence>MQGIFRARGLALIFCFSLLAFTGNPPRAEAIRLSAERRPHRQLQGLQLLNPRIQDPFGSTSSEYPGPVVKNTIAHQVRQSIQKQIKDSEFWNISAWRALRTVRGQDHTVGKEEKAIKDLIAEVKKASKAPPNQKRKPICRPHTYLTCSDLKSCGRATYDSSALPTFTPAKESINYIRHDNNFKNSFARPSPSEYANQAMWRGNAWSQADTQVPCGFAGPTGFDLDTDMRQFSHCQVVVLTVTFGAQDKLHKAPDTGSHRLCYVAFFDLTTAKVAFADRKDSGKHDQVVNGWTVVVVYNLPYENPRRNARIPKHLTHRLFPLAEFSVWVDTKLQLKVDPLLLIDQLLVKTGADFAVAQNPTRLSIHEEHKALVAKGMITQDEANAQIGNYTAAGLPPEPLGLPDTSILVRRHTRTIKLLQCLWFGELDFFTHRDQMSFNYVLWRLGFKPSLPATAYAPSTDHKHKDQLSYTYSNAALGTKIVIFSYCEHFAVAVEMGHLLRSGVKVA</sequence>
<organism evidence="3 4">
    <name type="scientific">Cymbomonas tetramitiformis</name>
    <dbReference type="NCBI Taxonomy" id="36881"/>
    <lineage>
        <taxon>Eukaryota</taxon>
        <taxon>Viridiplantae</taxon>
        <taxon>Chlorophyta</taxon>
        <taxon>Pyramimonadophyceae</taxon>
        <taxon>Pyramimonadales</taxon>
        <taxon>Pyramimonadaceae</taxon>
        <taxon>Cymbomonas</taxon>
    </lineage>
</organism>
<dbReference type="EMBL" id="LGRX02034186">
    <property type="protein sequence ID" value="KAK3238517.1"/>
    <property type="molecule type" value="Genomic_DNA"/>
</dbReference>
<evidence type="ECO:0000259" key="2">
    <source>
        <dbReference type="Pfam" id="PF04765"/>
    </source>
</evidence>